<dbReference type="InterPro" id="IPR029068">
    <property type="entry name" value="Glyas_Bleomycin-R_OHBP_Dase"/>
</dbReference>
<dbReference type="RefSeq" id="WP_202627032.1">
    <property type="nucleotide sequence ID" value="NZ_BLJN01000012.1"/>
</dbReference>
<dbReference type="Proteomes" id="UP000445000">
    <property type="component" value="Unassembled WGS sequence"/>
</dbReference>
<dbReference type="AlphaFoldDB" id="A0A829YNL7"/>
<dbReference type="SUPFAM" id="SSF54593">
    <property type="entry name" value="Glyoxalase/Bleomycin resistance protein/Dihydroxybiphenyl dioxygenase"/>
    <property type="match status" value="1"/>
</dbReference>
<sequence length="74" mass="8107">MEKQFPEAVPEIPVSDINRAVAYYKNQLGFSIDWGGEEGGIAGISRGLQNVPYQSSISTRVRQRLPDAALAQSQ</sequence>
<dbReference type="Gene3D" id="3.10.180.10">
    <property type="entry name" value="2,3-Dihydroxybiphenyl 1,2-Dioxygenase, domain 1"/>
    <property type="match status" value="1"/>
</dbReference>
<proteinExistence type="predicted"/>
<name>A0A829YNL7_9GAMM</name>
<accession>A0A829YNL7</accession>
<gene>
    <name evidence="1" type="ORF">GCM10011487_69370</name>
</gene>
<dbReference type="EMBL" id="BLJN01000012">
    <property type="protein sequence ID" value="GFE84937.1"/>
    <property type="molecule type" value="Genomic_DNA"/>
</dbReference>
<reference evidence="2" key="1">
    <citation type="submission" date="2020-01" db="EMBL/GenBank/DDBJ databases">
        <title>'Steroidobacter agaridevorans' sp. nov., agar-degrading bacteria isolated from rhizosphere soils.</title>
        <authorList>
            <person name="Ikenaga M."/>
            <person name="Kataoka M."/>
            <person name="Murouchi A."/>
            <person name="Katsuragi S."/>
            <person name="Sakai M."/>
        </authorList>
    </citation>
    <scope>NUCLEOTIDE SEQUENCE [LARGE SCALE GENOMIC DNA]</scope>
    <source>
        <strain evidence="2">YU21-B</strain>
    </source>
</reference>
<comment type="caution">
    <text evidence="1">The sequence shown here is derived from an EMBL/GenBank/DDBJ whole genome shotgun (WGS) entry which is preliminary data.</text>
</comment>
<evidence type="ECO:0000313" key="1">
    <source>
        <dbReference type="EMBL" id="GFE84937.1"/>
    </source>
</evidence>
<protein>
    <recommendedName>
        <fullName evidence="3">Glyoxalase</fullName>
    </recommendedName>
</protein>
<keyword evidence="2" id="KW-1185">Reference proteome</keyword>
<evidence type="ECO:0000313" key="2">
    <source>
        <dbReference type="Proteomes" id="UP000445000"/>
    </source>
</evidence>
<evidence type="ECO:0008006" key="3">
    <source>
        <dbReference type="Google" id="ProtNLM"/>
    </source>
</evidence>
<organism evidence="1 2">
    <name type="scientific">Steroidobacter agaridevorans</name>
    <dbReference type="NCBI Taxonomy" id="2695856"/>
    <lineage>
        <taxon>Bacteria</taxon>
        <taxon>Pseudomonadati</taxon>
        <taxon>Pseudomonadota</taxon>
        <taxon>Gammaproteobacteria</taxon>
        <taxon>Steroidobacterales</taxon>
        <taxon>Steroidobacteraceae</taxon>
        <taxon>Steroidobacter</taxon>
    </lineage>
</organism>